<keyword evidence="6" id="KW-1185">Reference proteome</keyword>
<dbReference type="InterPro" id="IPR050204">
    <property type="entry name" value="AraC_XylS_family_regulators"/>
</dbReference>
<evidence type="ECO:0000313" key="5">
    <source>
        <dbReference type="EMBL" id="MCW1921013.1"/>
    </source>
</evidence>
<gene>
    <name evidence="5" type="ORF">OKA05_00505</name>
</gene>
<dbReference type="Gene3D" id="1.10.10.60">
    <property type="entry name" value="Homeodomain-like"/>
    <property type="match status" value="2"/>
</dbReference>
<feature type="domain" description="HTH araC/xylS-type" evidence="4">
    <location>
        <begin position="185"/>
        <end position="283"/>
    </location>
</feature>
<name>A0ABT3GC73_9BACT</name>
<evidence type="ECO:0000259" key="4">
    <source>
        <dbReference type="PROSITE" id="PS01124"/>
    </source>
</evidence>
<dbReference type="Proteomes" id="UP001320876">
    <property type="component" value="Unassembled WGS sequence"/>
</dbReference>
<accession>A0ABT3GC73</accession>
<keyword evidence="1" id="KW-0805">Transcription regulation</keyword>
<organism evidence="5 6">
    <name type="scientific">Luteolibacter arcticus</name>
    <dbReference type="NCBI Taxonomy" id="1581411"/>
    <lineage>
        <taxon>Bacteria</taxon>
        <taxon>Pseudomonadati</taxon>
        <taxon>Verrucomicrobiota</taxon>
        <taxon>Verrucomicrobiia</taxon>
        <taxon>Verrucomicrobiales</taxon>
        <taxon>Verrucomicrobiaceae</taxon>
        <taxon>Luteolibacter</taxon>
    </lineage>
</organism>
<dbReference type="SUPFAM" id="SSF46689">
    <property type="entry name" value="Homeodomain-like"/>
    <property type="match status" value="2"/>
</dbReference>
<evidence type="ECO:0000313" key="6">
    <source>
        <dbReference type="Proteomes" id="UP001320876"/>
    </source>
</evidence>
<proteinExistence type="predicted"/>
<dbReference type="EMBL" id="JAPDDT010000001">
    <property type="protein sequence ID" value="MCW1921013.1"/>
    <property type="molecule type" value="Genomic_DNA"/>
</dbReference>
<dbReference type="PROSITE" id="PS01124">
    <property type="entry name" value="HTH_ARAC_FAMILY_2"/>
    <property type="match status" value="1"/>
</dbReference>
<sequence length="285" mass="31084">MLPQHAPALLYSGDGVALWGVHAERAQAVNWSELLKPEMVHLVLNLEGSLSVPGRRERLELGPGTAAILRTPAADAVHANGSEGDEVQRFVVMSATSDWLAATFCESLEGLHPLLRGMSGPEDAGQLCPINLTERMLCESLLSPPVPRALQPTWFNGKIVECFSLFGGIDAATGPDRDPLRERIDAAVMWLREHFRDELNLGALAEHVGSDPSYLSRLFKQHTGNTISQTLRQIRVDIAAGLLREGNRNVSQAAFEVGYSSLSHFTKAFVAEKGMRPSDWRAGSL</sequence>
<evidence type="ECO:0000256" key="1">
    <source>
        <dbReference type="ARBA" id="ARBA00023015"/>
    </source>
</evidence>
<evidence type="ECO:0000256" key="2">
    <source>
        <dbReference type="ARBA" id="ARBA00023125"/>
    </source>
</evidence>
<dbReference type="RefSeq" id="WP_264485122.1">
    <property type="nucleotide sequence ID" value="NZ_JAPDDT010000001.1"/>
</dbReference>
<dbReference type="PANTHER" id="PTHR46796">
    <property type="entry name" value="HTH-TYPE TRANSCRIPTIONAL ACTIVATOR RHAS-RELATED"/>
    <property type="match status" value="1"/>
</dbReference>
<keyword evidence="3" id="KW-0804">Transcription</keyword>
<comment type="caution">
    <text evidence="5">The sequence shown here is derived from an EMBL/GenBank/DDBJ whole genome shotgun (WGS) entry which is preliminary data.</text>
</comment>
<dbReference type="InterPro" id="IPR018060">
    <property type="entry name" value="HTH_AraC"/>
</dbReference>
<keyword evidence="2" id="KW-0238">DNA-binding</keyword>
<dbReference type="PANTHER" id="PTHR46796:SF6">
    <property type="entry name" value="ARAC SUBFAMILY"/>
    <property type="match status" value="1"/>
</dbReference>
<dbReference type="Pfam" id="PF12833">
    <property type="entry name" value="HTH_18"/>
    <property type="match status" value="1"/>
</dbReference>
<dbReference type="InterPro" id="IPR009057">
    <property type="entry name" value="Homeodomain-like_sf"/>
</dbReference>
<dbReference type="SMART" id="SM00342">
    <property type="entry name" value="HTH_ARAC"/>
    <property type="match status" value="1"/>
</dbReference>
<reference evidence="5 6" key="1">
    <citation type="submission" date="2022-10" db="EMBL/GenBank/DDBJ databases">
        <title>Luteolibacter arcticus strain CCTCC AB 2014275, whole genome shotgun sequencing project.</title>
        <authorList>
            <person name="Zhao G."/>
            <person name="Shen L."/>
        </authorList>
    </citation>
    <scope>NUCLEOTIDE SEQUENCE [LARGE SCALE GENOMIC DNA]</scope>
    <source>
        <strain evidence="5 6">CCTCC AB 2014275</strain>
    </source>
</reference>
<protein>
    <submittedName>
        <fullName evidence="5">AraC family transcriptional regulator</fullName>
    </submittedName>
</protein>
<evidence type="ECO:0000256" key="3">
    <source>
        <dbReference type="ARBA" id="ARBA00023163"/>
    </source>
</evidence>